<proteinExistence type="predicted"/>
<accession>A0A6C0F9R5</accession>
<evidence type="ECO:0000256" key="1">
    <source>
        <dbReference type="SAM" id="Phobius"/>
    </source>
</evidence>
<dbReference type="EMBL" id="MN738829">
    <property type="protein sequence ID" value="QHT38418.1"/>
    <property type="molecule type" value="Genomic_DNA"/>
</dbReference>
<reference evidence="2" key="1">
    <citation type="journal article" date="2020" name="Nature">
        <title>Giant virus diversity and host interactions through global metagenomics.</title>
        <authorList>
            <person name="Schulz F."/>
            <person name="Roux S."/>
            <person name="Paez-Espino D."/>
            <person name="Jungbluth S."/>
            <person name="Walsh D.A."/>
            <person name="Denef V.J."/>
            <person name="McMahon K.D."/>
            <person name="Konstantinidis K.T."/>
            <person name="Eloe-Fadrosh E.A."/>
            <person name="Kyrpides N.C."/>
            <person name="Woyke T."/>
        </authorList>
    </citation>
    <scope>NUCLEOTIDE SEQUENCE</scope>
    <source>
        <strain evidence="2">GVMAG-S-ERX556101-89</strain>
    </source>
</reference>
<keyword evidence="1" id="KW-1133">Transmembrane helix</keyword>
<keyword evidence="1" id="KW-0472">Membrane</keyword>
<sequence>MLEEHLINTIVLSNKLHCNNSKHSMRCFVSLFNSLIMANQVRDHEQLYDMFMMLYFMLFFYFNNLVLL</sequence>
<name>A0A6C0F9R5_9ZZZZ</name>
<evidence type="ECO:0000313" key="2">
    <source>
        <dbReference type="EMBL" id="QHT38418.1"/>
    </source>
</evidence>
<feature type="transmembrane region" description="Helical" evidence="1">
    <location>
        <begin position="47"/>
        <end position="67"/>
    </location>
</feature>
<dbReference type="AlphaFoldDB" id="A0A6C0F9R5"/>
<organism evidence="2">
    <name type="scientific">viral metagenome</name>
    <dbReference type="NCBI Taxonomy" id="1070528"/>
    <lineage>
        <taxon>unclassified sequences</taxon>
        <taxon>metagenomes</taxon>
        <taxon>organismal metagenomes</taxon>
    </lineage>
</organism>
<keyword evidence="1" id="KW-0812">Transmembrane</keyword>
<protein>
    <submittedName>
        <fullName evidence="2">Uncharacterized protein</fullName>
    </submittedName>
</protein>